<dbReference type="Pfam" id="PF16803">
    <property type="entry name" value="DRE2_N"/>
    <property type="match status" value="1"/>
</dbReference>
<keyword evidence="13" id="KW-0811">Translocation</keyword>
<keyword evidence="14" id="KW-0411">Iron-sulfur</keyword>
<sequence length="1469" mass="161410">MAPSFTLDTTSDFNGTFASSTTQPASIPTLLVAPPSISAHPEALDQVFEAHDRNVTDIQMLDRLAMGLVSLPESTYDVILLLTDADGARRESQSFLGRETMTKLVQALRPGGSLRSQDGTFGSVEGAEKTEAILAGLVYQGDAMVKPDQGANQSVKLSFGRKKANAAAVPLNAVEAANTGALPPSTTGKRKSTSDEPAKPAGVGFVDFSDDLDTPMGEDYDSDAYDSDGNYIPTNEELMMDEPIDENSLLTEADKARRPVIPPAECRPAAKRRRACKDCTCGLKQKFEAEDAAKRAAADQKLSTMKLGADDLAEVDFTVPGKVGSCGNCALGDAFRCDGCPYIGLPAFKPGEQVRLLNNDVQFTFRFREKKQLQKRGSKGDGSAVLTENANYAVKHLPSLPERVQADDFRGITSPSTNYALALTHSHAVVWDYTLPTAAPTPRTLPIPYLPKAGDPLPLGSLVTTGSSSEIGLVVISPTSGKITFWENVDSAETLNLFQQRRNGVEGSVGSLLSGETVVNIVNAEHAGFILTFSSGRLAQLTVRDTQGRPHINVQHLRTQGNNGSGGLFGGLKTVFGGGSWKRSVAAVKTRFSGTRGQMDVVSVTEAGMFQLWDIDWSGQQAFRGSVEAHDDILNGVRATAGHETRGQIESLKVLDCAIVPGAGSRGTGVSTLHSHHGMDVLVLVEAGDTSGSRYVLVELTLVSDAAQVQRVLPLHTHAAPSTLRSQWKPSLLLPKPGFTAFVVFEQGIVLLSVTRRNDSPEAQLFMENHKLPEPFQDVVRLRKGKVLGIGGCGEEEFNDKSRQSGCIVFVKGYGIVRITAHEPSDNNQAVERSRIPVKSMMEQAVFYGSMPENILDFSKASEIGYSEEEIDEAARTISDEVLSSDTPFIPTIAPSMEHQLSTRAKALHCLAVHLKHNYPPLPRLTKWKMMWNAEKLAAARAVWQTYEAREKSSSTTQRPLLAEVVDMLHERYKTESTTELDDLDPVRRWFVKDVSRMEFLVPWGFNAIKELYREGIKSRAAMLQIISEADDLLLHIMETVYAFRAKSVDLYGLGSESLSDGILTSGYEGLPEFWTSRYNIMMAAKDLVVLAREAADKYYEAEGDGAPNTELVNKIAVENTALVSVSCTIYIERYRWSMAQKDEQTRVYGQNLKEVFERVRYDLIRELARIGQAYSGMELAEKYGDMRTLVDLVTAESAYLVEHLDDEGTDDDQKASIQGAIQDLDARIAGYFKRYGQKWSNAYYASHIRSGRSSLILDEAVQRKDHVTAFLHSNPLLYKIGWMNEVLTSERFGEAGRMLVNVATSTETNLWSRKVELSLAKLALLSVKEGTEDMQKADLKEGFQASSEELELVGIQEQLYNHVKPTLFGALDQAAELRLVTERFGKSVTQDQPNLNRLLDLGFESLLQHKVMTADQLIDILTLMDPESSEAPEGDIHGREFVLAMQALKVSEVANFDATLKLIWKRCY</sequence>
<dbReference type="GO" id="GO:0031080">
    <property type="term" value="C:nuclear pore outer ring"/>
    <property type="evidence" value="ECO:0007669"/>
    <property type="project" value="TreeGrafter"/>
</dbReference>
<dbReference type="GO" id="GO:0005737">
    <property type="term" value="C:cytoplasm"/>
    <property type="evidence" value="ECO:0007669"/>
    <property type="project" value="UniProtKB-SubCell"/>
</dbReference>
<dbReference type="GO" id="GO:0006606">
    <property type="term" value="P:protein import into nucleus"/>
    <property type="evidence" value="ECO:0007669"/>
    <property type="project" value="TreeGrafter"/>
</dbReference>
<dbReference type="SUPFAM" id="SSF117289">
    <property type="entry name" value="Nucleoporin domain"/>
    <property type="match status" value="1"/>
</dbReference>
<keyword evidence="5" id="KW-0813">Transport</keyword>
<evidence type="ECO:0000259" key="19">
    <source>
        <dbReference type="Pfam" id="PF05093"/>
    </source>
</evidence>
<comment type="subcellular location">
    <subcellularLocation>
        <location evidence="3">Cytoplasm</location>
    </subcellularLocation>
    <subcellularLocation>
        <location evidence="2">Nucleus envelope</location>
    </subcellularLocation>
</comment>
<dbReference type="OrthoDB" id="103454at2759"/>
<evidence type="ECO:0000256" key="8">
    <source>
        <dbReference type="ARBA" id="ARBA00022714"/>
    </source>
</evidence>
<evidence type="ECO:0000256" key="1">
    <source>
        <dbReference type="ARBA" id="ARBA00001966"/>
    </source>
</evidence>
<dbReference type="GO" id="GO:0051537">
    <property type="term" value="F:2 iron, 2 sulfur cluster binding"/>
    <property type="evidence" value="ECO:0007669"/>
    <property type="project" value="UniProtKB-KW"/>
</dbReference>
<evidence type="ECO:0000256" key="12">
    <source>
        <dbReference type="ARBA" id="ARBA00023004"/>
    </source>
</evidence>
<dbReference type="InterPro" id="IPR014908">
    <property type="entry name" value="Nucleoporin_Nup133/Nup155_N"/>
</dbReference>
<dbReference type="EMBL" id="NAJN01000992">
    <property type="protein sequence ID" value="TKA66675.1"/>
    <property type="molecule type" value="Genomic_DNA"/>
</dbReference>
<dbReference type="PANTHER" id="PTHR13405:SF11">
    <property type="entry name" value="NUCLEAR PORE COMPLEX PROTEIN NUP133"/>
    <property type="match status" value="1"/>
</dbReference>
<gene>
    <name evidence="22" type="ORF">B0A49_10201</name>
</gene>
<comment type="similarity">
    <text evidence="4">Belongs to the nucleoporin Nup133 family.</text>
</comment>
<feature type="non-terminal residue" evidence="22">
    <location>
        <position position="1469"/>
    </location>
</feature>
<keyword evidence="12" id="KW-0408">Iron</keyword>
<feature type="domain" description="Nucleoporin Nup133/Nup155-like N-terminal" evidence="20">
    <location>
        <begin position="387"/>
        <end position="818"/>
    </location>
</feature>
<dbReference type="STRING" id="331657.A0A4U0WXT9"/>
<evidence type="ECO:0000256" key="2">
    <source>
        <dbReference type="ARBA" id="ARBA00004259"/>
    </source>
</evidence>
<dbReference type="GO" id="GO:0046872">
    <property type="term" value="F:metal ion binding"/>
    <property type="evidence" value="ECO:0007669"/>
    <property type="project" value="UniProtKB-KW"/>
</dbReference>
<dbReference type="InterPro" id="IPR031838">
    <property type="entry name" value="Dre2_N"/>
</dbReference>
<dbReference type="GO" id="GO:0016973">
    <property type="term" value="P:poly(A)+ mRNA export from nucleus"/>
    <property type="evidence" value="ECO:0007669"/>
    <property type="project" value="TreeGrafter"/>
</dbReference>
<evidence type="ECO:0000256" key="6">
    <source>
        <dbReference type="ARBA" id="ARBA00022485"/>
    </source>
</evidence>
<evidence type="ECO:0000256" key="4">
    <source>
        <dbReference type="ARBA" id="ARBA00005569"/>
    </source>
</evidence>
<dbReference type="InterPro" id="IPR015943">
    <property type="entry name" value="WD40/YVTN_repeat-like_dom_sf"/>
</dbReference>
<dbReference type="GO" id="GO:0000972">
    <property type="term" value="P:transcription-dependent tethering of RNA polymerase II gene DNA at nuclear periphery"/>
    <property type="evidence" value="ECO:0007669"/>
    <property type="project" value="TreeGrafter"/>
</dbReference>
<comment type="caution">
    <text evidence="22">The sequence shown here is derived from an EMBL/GenBank/DDBJ whole genome shotgun (WGS) entry which is preliminary data.</text>
</comment>
<evidence type="ECO:0000313" key="23">
    <source>
        <dbReference type="Proteomes" id="UP000308768"/>
    </source>
</evidence>
<evidence type="ECO:0000256" key="17">
    <source>
        <dbReference type="SAM" id="MobiDB-lite"/>
    </source>
</evidence>
<evidence type="ECO:0000256" key="9">
    <source>
        <dbReference type="ARBA" id="ARBA00022723"/>
    </source>
</evidence>
<dbReference type="InterPro" id="IPR007187">
    <property type="entry name" value="Nucleoporin_Nup133/Nup155_C"/>
</dbReference>
<evidence type="ECO:0000256" key="7">
    <source>
        <dbReference type="ARBA" id="ARBA00022490"/>
    </source>
</evidence>
<dbReference type="GO" id="GO:0017056">
    <property type="term" value="F:structural constituent of nuclear pore"/>
    <property type="evidence" value="ECO:0007669"/>
    <property type="project" value="InterPro"/>
</dbReference>
<dbReference type="Gene3D" id="1.20.58.1380">
    <property type="match status" value="1"/>
</dbReference>
<keyword evidence="10" id="KW-0509">mRNA transport</keyword>
<evidence type="ECO:0000256" key="3">
    <source>
        <dbReference type="ARBA" id="ARBA00004496"/>
    </source>
</evidence>
<keyword evidence="11" id="KW-0653">Protein transport</keyword>
<evidence type="ECO:0000256" key="11">
    <source>
        <dbReference type="ARBA" id="ARBA00022927"/>
    </source>
</evidence>
<dbReference type="GO" id="GO:0051539">
    <property type="term" value="F:4 iron, 4 sulfur cluster binding"/>
    <property type="evidence" value="ECO:0007669"/>
    <property type="project" value="UniProtKB-KW"/>
</dbReference>
<dbReference type="Pfam" id="PF03177">
    <property type="entry name" value="Nucleoporin_C"/>
    <property type="match status" value="1"/>
</dbReference>
<dbReference type="GO" id="GO:0016226">
    <property type="term" value="P:iron-sulfur cluster assembly"/>
    <property type="evidence" value="ECO:0007669"/>
    <property type="project" value="InterPro"/>
</dbReference>
<dbReference type="InterPro" id="IPR046408">
    <property type="entry name" value="CIAPIN1"/>
</dbReference>
<evidence type="ECO:0000256" key="13">
    <source>
        <dbReference type="ARBA" id="ARBA00023010"/>
    </source>
</evidence>
<dbReference type="Gene3D" id="3.40.50.11000">
    <property type="entry name" value="Fe-S cluster assembly protein Dre2, N-terminal domain"/>
    <property type="match status" value="1"/>
</dbReference>
<proteinExistence type="inferred from homology"/>
<keyword evidence="15" id="KW-0496">Mitochondrion</keyword>
<dbReference type="InterPro" id="IPR037624">
    <property type="entry name" value="Nup133-like"/>
</dbReference>
<feature type="domain" description="Nucleoporin Nup133/Nup155-like C-terminal" evidence="18">
    <location>
        <begin position="931"/>
        <end position="1469"/>
    </location>
</feature>
<dbReference type="Pfam" id="PF05093">
    <property type="entry name" value="CIAPIN1"/>
    <property type="match status" value="1"/>
</dbReference>
<evidence type="ECO:0008006" key="24">
    <source>
        <dbReference type="Google" id="ProtNLM"/>
    </source>
</evidence>
<accession>A0A4U0WXT9</accession>
<evidence type="ECO:0000256" key="10">
    <source>
        <dbReference type="ARBA" id="ARBA00022816"/>
    </source>
</evidence>
<reference evidence="22 23" key="1">
    <citation type="submission" date="2017-03" db="EMBL/GenBank/DDBJ databases">
        <title>Genomes of endolithic fungi from Antarctica.</title>
        <authorList>
            <person name="Coleine C."/>
            <person name="Masonjones S."/>
            <person name="Stajich J.E."/>
        </authorList>
    </citation>
    <scope>NUCLEOTIDE SEQUENCE [LARGE SCALE GENOMIC DNA]</scope>
    <source>
        <strain evidence="22 23">CCFEE 5187</strain>
    </source>
</reference>
<dbReference type="PANTHER" id="PTHR13405">
    <property type="entry name" value="NUCLEAR PORE COMPLEX PROTEIN NUP133"/>
    <property type="match status" value="1"/>
</dbReference>
<evidence type="ECO:0000313" key="22">
    <source>
        <dbReference type="EMBL" id="TKA66675.1"/>
    </source>
</evidence>
<evidence type="ECO:0000259" key="20">
    <source>
        <dbReference type="Pfam" id="PF08801"/>
    </source>
</evidence>
<feature type="domain" description="Anamorsin C-terminal" evidence="19">
    <location>
        <begin position="262"/>
        <end position="356"/>
    </location>
</feature>
<keyword evidence="6" id="KW-0004">4Fe-4S</keyword>
<evidence type="ECO:0000256" key="5">
    <source>
        <dbReference type="ARBA" id="ARBA00022448"/>
    </source>
</evidence>
<keyword evidence="8" id="KW-0001">2Fe-2S</keyword>
<comment type="cofactor">
    <cofactor evidence="1">
        <name>[4Fe-4S] cluster</name>
        <dbReference type="ChEBI" id="CHEBI:49883"/>
    </cofactor>
</comment>
<dbReference type="Pfam" id="PF08801">
    <property type="entry name" value="Nucleoporin_N"/>
    <property type="match status" value="1"/>
</dbReference>
<keyword evidence="9" id="KW-0479">Metal-binding</keyword>
<feature type="region of interest" description="Disordered" evidence="17">
    <location>
        <begin position="178"/>
        <end position="211"/>
    </location>
</feature>
<dbReference type="Proteomes" id="UP000308768">
    <property type="component" value="Unassembled WGS sequence"/>
</dbReference>
<dbReference type="HAMAP" id="MF_03115">
    <property type="entry name" value="Anamorsin"/>
    <property type="match status" value="1"/>
</dbReference>
<keyword evidence="7" id="KW-0963">Cytoplasm</keyword>
<keyword evidence="23" id="KW-1185">Reference proteome</keyword>
<protein>
    <recommendedName>
        <fullName evidence="24">Fe-S cluster assembly protein DRE2</fullName>
    </recommendedName>
</protein>
<keyword evidence="16" id="KW-0539">Nucleus</keyword>
<dbReference type="Gene3D" id="2.130.10.10">
    <property type="entry name" value="YVTN repeat-like/Quinoprotein amine dehydrogenase"/>
    <property type="match status" value="1"/>
</dbReference>
<evidence type="ECO:0000256" key="16">
    <source>
        <dbReference type="ARBA" id="ARBA00023242"/>
    </source>
</evidence>
<feature type="domain" description="Fe-S cluster assembly protein Dre2 N-terminal" evidence="21">
    <location>
        <begin position="29"/>
        <end position="157"/>
    </location>
</feature>
<organism evidence="22 23">
    <name type="scientific">Cryomyces minteri</name>
    <dbReference type="NCBI Taxonomy" id="331657"/>
    <lineage>
        <taxon>Eukaryota</taxon>
        <taxon>Fungi</taxon>
        <taxon>Dikarya</taxon>
        <taxon>Ascomycota</taxon>
        <taxon>Pezizomycotina</taxon>
        <taxon>Dothideomycetes</taxon>
        <taxon>Dothideomycetes incertae sedis</taxon>
        <taxon>Cryomyces</taxon>
    </lineage>
</organism>
<evidence type="ECO:0000256" key="14">
    <source>
        <dbReference type="ARBA" id="ARBA00023014"/>
    </source>
</evidence>
<evidence type="ECO:0000259" key="18">
    <source>
        <dbReference type="Pfam" id="PF03177"/>
    </source>
</evidence>
<name>A0A4U0WXT9_9PEZI</name>
<dbReference type="InterPro" id="IPR007785">
    <property type="entry name" value="Anamorsin"/>
</dbReference>
<evidence type="ECO:0000259" key="21">
    <source>
        <dbReference type="Pfam" id="PF16803"/>
    </source>
</evidence>
<evidence type="ECO:0000256" key="15">
    <source>
        <dbReference type="ARBA" id="ARBA00023128"/>
    </source>
</evidence>